<protein>
    <submittedName>
        <fullName evidence="1">Uncharacterized protein</fullName>
    </submittedName>
</protein>
<gene>
    <name evidence="1" type="ORF">I4F81_002562</name>
</gene>
<reference evidence="1" key="1">
    <citation type="submission" date="2019-11" db="EMBL/GenBank/DDBJ databases">
        <title>Nori genome reveals adaptations in red seaweeds to the harsh intertidal environment.</title>
        <authorList>
            <person name="Wang D."/>
            <person name="Mao Y."/>
        </authorList>
    </citation>
    <scope>NUCLEOTIDE SEQUENCE</scope>
    <source>
        <tissue evidence="1">Gametophyte</tissue>
    </source>
</reference>
<evidence type="ECO:0000313" key="1">
    <source>
        <dbReference type="EMBL" id="KAK1859970.1"/>
    </source>
</evidence>
<organism evidence="1 2">
    <name type="scientific">Pyropia yezoensis</name>
    <name type="common">Susabi-nori</name>
    <name type="synonym">Porphyra yezoensis</name>
    <dbReference type="NCBI Taxonomy" id="2788"/>
    <lineage>
        <taxon>Eukaryota</taxon>
        <taxon>Rhodophyta</taxon>
        <taxon>Bangiophyceae</taxon>
        <taxon>Bangiales</taxon>
        <taxon>Bangiaceae</taxon>
        <taxon>Pyropia</taxon>
    </lineage>
</organism>
<name>A0ACC3BQE4_PYRYE</name>
<sequence>MAAKGPPPPGGRPLSGRVYVVTGATRGIGRGVAIGLGEAGATVILTGRTGSAATPGGACLDEVAAAVTAAGGVAHPAVVDHGEDASVDAFWADTVPRLAPAGVDGLVNNAYAGVSTLAENLHRPCIGGVVPLFDPLYSVGKVALDRLTADGAAALQAEGVAMMSVWPGMVSTEKMVAYMGAFDAAGDTTPLYVGRCLAVLLGWPAERLLAASGAILLTADLGRAAGVVDEAGRSPPSFRSTRYLAAVAVPALAARWWVPDLLLPWALVRLFFPRQRLW</sequence>
<keyword evidence="2" id="KW-1185">Reference proteome</keyword>
<proteinExistence type="predicted"/>
<dbReference type="EMBL" id="CM020618">
    <property type="protein sequence ID" value="KAK1859970.1"/>
    <property type="molecule type" value="Genomic_DNA"/>
</dbReference>
<comment type="caution">
    <text evidence="1">The sequence shown here is derived from an EMBL/GenBank/DDBJ whole genome shotgun (WGS) entry which is preliminary data.</text>
</comment>
<accession>A0ACC3BQE4</accession>
<dbReference type="Proteomes" id="UP000798662">
    <property type="component" value="Chromosome 1"/>
</dbReference>
<evidence type="ECO:0000313" key="2">
    <source>
        <dbReference type="Proteomes" id="UP000798662"/>
    </source>
</evidence>